<dbReference type="EMBL" id="BAABCB010000022">
    <property type="protein sequence ID" value="GAA4244940.1"/>
    <property type="molecule type" value="Genomic_DNA"/>
</dbReference>
<protein>
    <submittedName>
        <fullName evidence="1">Uncharacterized protein</fullName>
    </submittedName>
</protein>
<accession>A0ABP8CYI3</accession>
<proteinExistence type="predicted"/>
<comment type="caution">
    <text evidence="1">The sequence shown here is derived from an EMBL/GenBank/DDBJ whole genome shotgun (WGS) entry which is preliminary data.</text>
</comment>
<name>A0ABP8CYI3_9FLAO</name>
<evidence type="ECO:0000313" key="2">
    <source>
        <dbReference type="Proteomes" id="UP001501682"/>
    </source>
</evidence>
<gene>
    <name evidence="1" type="ORF">GCM10022292_25550</name>
</gene>
<organism evidence="1 2">
    <name type="scientific">Winogradskyella damuponensis</name>
    <dbReference type="NCBI Taxonomy" id="943939"/>
    <lineage>
        <taxon>Bacteria</taxon>
        <taxon>Pseudomonadati</taxon>
        <taxon>Bacteroidota</taxon>
        <taxon>Flavobacteriia</taxon>
        <taxon>Flavobacteriales</taxon>
        <taxon>Flavobacteriaceae</taxon>
        <taxon>Winogradskyella</taxon>
    </lineage>
</organism>
<reference evidence="2" key="1">
    <citation type="journal article" date="2019" name="Int. J. Syst. Evol. Microbiol.">
        <title>The Global Catalogue of Microorganisms (GCM) 10K type strain sequencing project: providing services to taxonomists for standard genome sequencing and annotation.</title>
        <authorList>
            <consortium name="The Broad Institute Genomics Platform"/>
            <consortium name="The Broad Institute Genome Sequencing Center for Infectious Disease"/>
            <person name="Wu L."/>
            <person name="Ma J."/>
        </authorList>
    </citation>
    <scope>NUCLEOTIDE SEQUENCE [LARGE SCALE GENOMIC DNA]</scope>
    <source>
        <strain evidence="2">JCM 17633</strain>
    </source>
</reference>
<dbReference type="Proteomes" id="UP001501682">
    <property type="component" value="Unassembled WGS sequence"/>
</dbReference>
<sequence>MLKHATNHTQNRCGTFEKHRDLIKIFQKSLKKELAELSNEILNSVWSNKIEQSNIESLGIKDGKQIIAEYLENREYGIAYEHLAYIITECEMELNVEQKNRMDRIADRMNLEPIKFLTNEKGTDFLFACKNLYLASIHPFDVDKRNLNEYKQIVELGKELLAQRGIQSFLGYLMESQYRVSVWASMIAIEYGKPKQDEILNLSGTKTIINSCLECIMQDEINSLSAEIIENKKKWKSKNVPQHRV</sequence>
<keyword evidence="2" id="KW-1185">Reference proteome</keyword>
<evidence type="ECO:0000313" key="1">
    <source>
        <dbReference type="EMBL" id="GAA4244940.1"/>
    </source>
</evidence>